<feature type="domain" description="DUF397" evidence="1">
    <location>
        <begin position="5"/>
        <end position="57"/>
    </location>
</feature>
<proteinExistence type="predicted"/>
<sequence>MQPTVWKKSTYSGDSSNCVEVAATPTPTTIHIRDSKTTHGPHLTVARTTWTTFLAYAAVSLSSPDR</sequence>
<reference evidence="2" key="2">
    <citation type="submission" date="2020-09" db="EMBL/GenBank/DDBJ databases">
        <authorList>
            <person name="Sun Q."/>
            <person name="Ohkuma M."/>
        </authorList>
    </citation>
    <scope>NUCLEOTIDE SEQUENCE</scope>
    <source>
        <strain evidence="2">JCM 5016</strain>
    </source>
</reference>
<name>A0A918R0Z5_9ACTN</name>
<dbReference type="EMBL" id="BMWH01000004">
    <property type="protein sequence ID" value="GGZ80682.1"/>
    <property type="molecule type" value="Genomic_DNA"/>
</dbReference>
<evidence type="ECO:0000313" key="3">
    <source>
        <dbReference type="Proteomes" id="UP000623010"/>
    </source>
</evidence>
<dbReference type="InterPro" id="IPR007278">
    <property type="entry name" value="DUF397"/>
</dbReference>
<evidence type="ECO:0000259" key="1">
    <source>
        <dbReference type="Pfam" id="PF04149"/>
    </source>
</evidence>
<protein>
    <recommendedName>
        <fullName evidence="1">DUF397 domain-containing protein</fullName>
    </recommendedName>
</protein>
<accession>A0A918R0Z5</accession>
<reference evidence="2" key="1">
    <citation type="journal article" date="2014" name="Int. J. Syst. Evol. Microbiol.">
        <title>Complete genome sequence of Corynebacterium casei LMG S-19264T (=DSM 44701T), isolated from a smear-ripened cheese.</title>
        <authorList>
            <consortium name="US DOE Joint Genome Institute (JGI-PGF)"/>
            <person name="Walter F."/>
            <person name="Albersmeier A."/>
            <person name="Kalinowski J."/>
            <person name="Ruckert C."/>
        </authorList>
    </citation>
    <scope>NUCLEOTIDE SEQUENCE</scope>
    <source>
        <strain evidence="2">JCM 5016</strain>
    </source>
</reference>
<dbReference type="Pfam" id="PF04149">
    <property type="entry name" value="DUF397"/>
    <property type="match status" value="1"/>
</dbReference>
<keyword evidence="3" id="KW-1185">Reference proteome</keyword>
<organism evidence="2 3">
    <name type="scientific">Streptomyces echinoruber</name>
    <dbReference type="NCBI Taxonomy" id="68898"/>
    <lineage>
        <taxon>Bacteria</taxon>
        <taxon>Bacillati</taxon>
        <taxon>Actinomycetota</taxon>
        <taxon>Actinomycetes</taxon>
        <taxon>Kitasatosporales</taxon>
        <taxon>Streptomycetaceae</taxon>
        <taxon>Streptomyces</taxon>
    </lineage>
</organism>
<evidence type="ECO:0000313" key="2">
    <source>
        <dbReference type="EMBL" id="GGZ80682.1"/>
    </source>
</evidence>
<dbReference type="RefSeq" id="WP_229879331.1">
    <property type="nucleotide sequence ID" value="NZ_BMWH01000004.1"/>
</dbReference>
<dbReference type="AlphaFoldDB" id="A0A918R0Z5"/>
<dbReference type="Proteomes" id="UP000623010">
    <property type="component" value="Unassembled WGS sequence"/>
</dbReference>
<gene>
    <name evidence="2" type="ORF">GCM10010389_18190</name>
</gene>
<comment type="caution">
    <text evidence="2">The sequence shown here is derived from an EMBL/GenBank/DDBJ whole genome shotgun (WGS) entry which is preliminary data.</text>
</comment>